<dbReference type="Proteomes" id="UP000461585">
    <property type="component" value="Unassembled WGS sequence"/>
</dbReference>
<dbReference type="SUPFAM" id="SSF51161">
    <property type="entry name" value="Trimeric LpxA-like enzymes"/>
    <property type="match status" value="1"/>
</dbReference>
<evidence type="ECO:0000313" key="8">
    <source>
        <dbReference type="Proteomes" id="UP000461585"/>
    </source>
</evidence>
<dbReference type="PANTHER" id="PTHR43017:SF1">
    <property type="entry name" value="ACETYLTRANSFERASE YJL218W-RELATED"/>
    <property type="match status" value="1"/>
</dbReference>
<proteinExistence type="inferred from homology"/>
<keyword evidence="3" id="KW-0677">Repeat</keyword>
<keyword evidence="8" id="KW-1185">Reference proteome</keyword>
<dbReference type="SMART" id="SM01266">
    <property type="entry name" value="Mac"/>
    <property type="match status" value="1"/>
</dbReference>
<dbReference type="Pfam" id="PF00132">
    <property type="entry name" value="Hexapep"/>
    <property type="match status" value="1"/>
</dbReference>
<dbReference type="Gene3D" id="2.160.10.10">
    <property type="entry name" value="Hexapeptide repeat proteins"/>
    <property type="match status" value="1"/>
</dbReference>
<dbReference type="PANTHER" id="PTHR43017">
    <property type="entry name" value="GALACTOSIDE O-ACETYLTRANSFERASE"/>
    <property type="match status" value="1"/>
</dbReference>
<dbReference type="FunFam" id="2.160.10.10:FF:000008">
    <property type="entry name" value="Maltose O-acetyltransferase"/>
    <property type="match status" value="1"/>
</dbReference>
<dbReference type="CDD" id="cd03357">
    <property type="entry name" value="LbH_MAT_GAT"/>
    <property type="match status" value="1"/>
</dbReference>
<dbReference type="InterPro" id="IPR039369">
    <property type="entry name" value="LacA-like"/>
</dbReference>
<gene>
    <name evidence="7" type="ORF">GXN74_02385</name>
</gene>
<keyword evidence="2 5" id="KW-0808">Transferase</keyword>
<reference evidence="7 8" key="1">
    <citation type="submission" date="2020-01" db="EMBL/GenBank/DDBJ databases">
        <title>Anaeroalcalibacter tamaniensis gen. nov., sp. nov., moderately halophilic strictly anaerobic fermenter bacterium from mud volcano of Taman peninsula.</title>
        <authorList>
            <person name="Frolova A."/>
            <person name="Merkel A.Y."/>
            <person name="Slobodkin A.I."/>
        </authorList>
    </citation>
    <scope>NUCLEOTIDE SEQUENCE [LARGE SCALE GENOMIC DNA]</scope>
    <source>
        <strain evidence="7 8">F-3ap</strain>
    </source>
</reference>
<sequence length="195" mass="21323">MKEKEKMLSGRLYRSSLDALVLERQNARELLHAFNHLPPGDKDRQKELLHALLGTARSKIDVEPPFHCDYGWNIDVGENFYAHANCTILDAAKVTIGDHVILGPDVGIYTAAYPLDPGLRTEGYAYALPIRIGKNVWIGGHVVVLAGVTIGDNAVIRSGSVVSTDIPSNVEAGGNPCQVLRTLTEEDRKSGQWIP</sequence>
<dbReference type="EMBL" id="JAAEEH010000004">
    <property type="protein sequence ID" value="NDL66597.1"/>
    <property type="molecule type" value="Genomic_DNA"/>
</dbReference>
<evidence type="ECO:0000256" key="2">
    <source>
        <dbReference type="ARBA" id="ARBA00022679"/>
    </source>
</evidence>
<dbReference type="GO" id="GO:0008870">
    <property type="term" value="F:galactoside O-acetyltransferase activity"/>
    <property type="evidence" value="ECO:0007669"/>
    <property type="project" value="TreeGrafter"/>
</dbReference>
<keyword evidence="4 5" id="KW-0012">Acyltransferase</keyword>
<comment type="caution">
    <text evidence="7">The sequence shown here is derived from an EMBL/GenBank/DDBJ whole genome shotgun (WGS) entry which is preliminary data.</text>
</comment>
<feature type="domain" description="Maltose/galactoside acetyltransferase" evidence="6">
    <location>
        <begin position="4"/>
        <end position="58"/>
    </location>
</feature>
<dbReference type="AlphaFoldDB" id="A0A7X5HTX5"/>
<evidence type="ECO:0000256" key="5">
    <source>
        <dbReference type="RuleBase" id="RU367021"/>
    </source>
</evidence>
<name>A0A7X5HTX5_9FIRM</name>
<evidence type="ECO:0000256" key="4">
    <source>
        <dbReference type="ARBA" id="ARBA00023315"/>
    </source>
</evidence>
<evidence type="ECO:0000256" key="1">
    <source>
        <dbReference type="ARBA" id="ARBA00007274"/>
    </source>
</evidence>
<dbReference type="InterPro" id="IPR024688">
    <property type="entry name" value="Mac_dom"/>
</dbReference>
<organism evidence="7 8">
    <name type="scientific">Anaerotalea alkaliphila</name>
    <dbReference type="NCBI Taxonomy" id="2662126"/>
    <lineage>
        <taxon>Bacteria</taxon>
        <taxon>Bacillati</taxon>
        <taxon>Bacillota</taxon>
        <taxon>Clostridia</taxon>
        <taxon>Eubacteriales</taxon>
        <taxon>Anaerotalea</taxon>
    </lineage>
</organism>
<accession>A0A7X5HTX5</accession>
<dbReference type="Pfam" id="PF12464">
    <property type="entry name" value="Mac"/>
    <property type="match status" value="1"/>
</dbReference>
<dbReference type="RefSeq" id="WP_162369327.1">
    <property type="nucleotide sequence ID" value="NZ_JAAEEH010000004.1"/>
</dbReference>
<dbReference type="InterPro" id="IPR011004">
    <property type="entry name" value="Trimer_LpxA-like_sf"/>
</dbReference>
<evidence type="ECO:0000313" key="7">
    <source>
        <dbReference type="EMBL" id="NDL66597.1"/>
    </source>
</evidence>
<comment type="similarity">
    <text evidence="1 5">Belongs to the transferase hexapeptide repeat family.</text>
</comment>
<dbReference type="InterPro" id="IPR001451">
    <property type="entry name" value="Hexapep"/>
</dbReference>
<dbReference type="EC" id="2.3.1.-" evidence="5"/>
<protein>
    <recommendedName>
        <fullName evidence="5">Acetyltransferase</fullName>
        <ecNumber evidence="5">2.3.1.-</ecNumber>
    </recommendedName>
</protein>
<evidence type="ECO:0000259" key="6">
    <source>
        <dbReference type="SMART" id="SM01266"/>
    </source>
</evidence>
<evidence type="ECO:0000256" key="3">
    <source>
        <dbReference type="ARBA" id="ARBA00022737"/>
    </source>
</evidence>